<proteinExistence type="predicted"/>
<dbReference type="EMBL" id="JAXOJX010000073">
    <property type="protein sequence ID" value="MDZ5460544.1"/>
    <property type="molecule type" value="Genomic_DNA"/>
</dbReference>
<accession>A0ABU5INU7</accession>
<evidence type="ECO:0000256" key="7">
    <source>
        <dbReference type="PROSITE-ProRule" id="PRU01091"/>
    </source>
</evidence>
<keyword evidence="3" id="KW-0805">Transcription regulation</keyword>
<evidence type="ECO:0000256" key="2">
    <source>
        <dbReference type="ARBA" id="ARBA00023012"/>
    </source>
</evidence>
<keyword evidence="2" id="KW-0902">Two-component regulatory system</keyword>
<organism evidence="10 11">
    <name type="scientific">Azohydromonas lata</name>
    <dbReference type="NCBI Taxonomy" id="45677"/>
    <lineage>
        <taxon>Bacteria</taxon>
        <taxon>Pseudomonadati</taxon>
        <taxon>Pseudomonadota</taxon>
        <taxon>Betaproteobacteria</taxon>
        <taxon>Burkholderiales</taxon>
        <taxon>Sphaerotilaceae</taxon>
        <taxon>Azohydromonas</taxon>
    </lineage>
</organism>
<dbReference type="PROSITE" id="PS51755">
    <property type="entry name" value="OMPR_PHOB"/>
    <property type="match status" value="1"/>
</dbReference>
<dbReference type="CDD" id="cd00383">
    <property type="entry name" value="trans_reg_C"/>
    <property type="match status" value="1"/>
</dbReference>
<feature type="modified residue" description="4-aspartylphosphate" evidence="6">
    <location>
        <position position="57"/>
    </location>
</feature>
<dbReference type="SMART" id="SM00862">
    <property type="entry name" value="Trans_reg_C"/>
    <property type="match status" value="1"/>
</dbReference>
<feature type="DNA-binding region" description="OmpR/PhoB-type" evidence="7">
    <location>
        <begin position="130"/>
        <end position="224"/>
    </location>
</feature>
<dbReference type="PANTHER" id="PTHR48111">
    <property type="entry name" value="REGULATOR OF RPOS"/>
    <property type="match status" value="1"/>
</dbReference>
<feature type="domain" description="Response regulatory" evidence="8">
    <location>
        <begin position="2"/>
        <end position="122"/>
    </location>
</feature>
<protein>
    <submittedName>
        <fullName evidence="10">Response regulator</fullName>
    </submittedName>
</protein>
<dbReference type="PANTHER" id="PTHR48111:SF1">
    <property type="entry name" value="TWO-COMPONENT RESPONSE REGULATOR ORR33"/>
    <property type="match status" value="1"/>
</dbReference>
<dbReference type="InterPro" id="IPR039420">
    <property type="entry name" value="WalR-like"/>
</dbReference>
<keyword evidence="4 7" id="KW-0238">DNA-binding</keyword>
<dbReference type="InterPro" id="IPR001789">
    <property type="entry name" value="Sig_transdc_resp-reg_receiver"/>
</dbReference>
<keyword evidence="1 6" id="KW-0597">Phosphoprotein</keyword>
<sequence>MHVLIVEDDVDLGQALLSALRQEGISGVWVRNCRDAGLHLEAMESGAQSLADCLLLDVCLGDGNGLALLRRWRARELRLPVVVISARAALEDRLAGLDGGADDYLVKPFAMAELVSRLHAVTRRSALQASELWSLGALRIAPRSHEAWLDGVPLDLSPREFRLLVELARNPGALVSKSLLGQRLEPLGEPLDGATVEVHLSNLRRKVGAARIRTVRGVGYQWLP</sequence>
<name>A0ABU5INU7_9BURK</name>
<dbReference type="PROSITE" id="PS50110">
    <property type="entry name" value="RESPONSE_REGULATORY"/>
    <property type="match status" value="1"/>
</dbReference>
<dbReference type="RefSeq" id="WP_066340947.1">
    <property type="nucleotide sequence ID" value="NZ_JAXOJX010000073.1"/>
</dbReference>
<dbReference type="SUPFAM" id="SSF52172">
    <property type="entry name" value="CheY-like"/>
    <property type="match status" value="1"/>
</dbReference>
<evidence type="ECO:0000256" key="5">
    <source>
        <dbReference type="ARBA" id="ARBA00023163"/>
    </source>
</evidence>
<evidence type="ECO:0000256" key="3">
    <source>
        <dbReference type="ARBA" id="ARBA00023015"/>
    </source>
</evidence>
<dbReference type="Pfam" id="PF00072">
    <property type="entry name" value="Response_reg"/>
    <property type="match status" value="1"/>
</dbReference>
<dbReference type="InterPro" id="IPR001867">
    <property type="entry name" value="OmpR/PhoB-type_DNA-bd"/>
</dbReference>
<evidence type="ECO:0000256" key="1">
    <source>
        <dbReference type="ARBA" id="ARBA00022553"/>
    </source>
</evidence>
<gene>
    <name evidence="10" type="ORF">SM757_28585</name>
</gene>
<reference evidence="10 11" key="1">
    <citation type="submission" date="2023-11" db="EMBL/GenBank/DDBJ databases">
        <title>Draft genome of Azohydromonas lata strain H1 (DSM1123), a polyhydroxyalkanoate producer.</title>
        <authorList>
            <person name="Traversa D."/>
            <person name="D'Addabbo P."/>
            <person name="Pazzani C."/>
            <person name="Manzari C."/>
            <person name="Chiara M."/>
            <person name="Scrascia M."/>
        </authorList>
    </citation>
    <scope>NUCLEOTIDE SEQUENCE [LARGE SCALE GENOMIC DNA]</scope>
    <source>
        <strain evidence="10 11">H1</strain>
    </source>
</reference>
<feature type="domain" description="OmpR/PhoB-type" evidence="9">
    <location>
        <begin position="130"/>
        <end position="224"/>
    </location>
</feature>
<evidence type="ECO:0000259" key="8">
    <source>
        <dbReference type="PROSITE" id="PS50110"/>
    </source>
</evidence>
<dbReference type="Pfam" id="PF00486">
    <property type="entry name" value="Trans_reg_C"/>
    <property type="match status" value="1"/>
</dbReference>
<evidence type="ECO:0000259" key="9">
    <source>
        <dbReference type="PROSITE" id="PS51755"/>
    </source>
</evidence>
<keyword evidence="11" id="KW-1185">Reference proteome</keyword>
<dbReference type="SMART" id="SM00448">
    <property type="entry name" value="REC"/>
    <property type="match status" value="1"/>
</dbReference>
<comment type="caution">
    <text evidence="10">The sequence shown here is derived from an EMBL/GenBank/DDBJ whole genome shotgun (WGS) entry which is preliminary data.</text>
</comment>
<dbReference type="Proteomes" id="UP001293718">
    <property type="component" value="Unassembled WGS sequence"/>
</dbReference>
<evidence type="ECO:0000313" key="10">
    <source>
        <dbReference type="EMBL" id="MDZ5460544.1"/>
    </source>
</evidence>
<dbReference type="Gene3D" id="1.10.10.10">
    <property type="entry name" value="Winged helix-like DNA-binding domain superfamily/Winged helix DNA-binding domain"/>
    <property type="match status" value="1"/>
</dbReference>
<dbReference type="InterPro" id="IPR036388">
    <property type="entry name" value="WH-like_DNA-bd_sf"/>
</dbReference>
<dbReference type="Gene3D" id="3.40.50.2300">
    <property type="match status" value="1"/>
</dbReference>
<dbReference type="Gene3D" id="6.10.250.690">
    <property type="match status" value="1"/>
</dbReference>
<keyword evidence="5" id="KW-0804">Transcription</keyword>
<dbReference type="InterPro" id="IPR011006">
    <property type="entry name" value="CheY-like_superfamily"/>
</dbReference>
<evidence type="ECO:0000256" key="6">
    <source>
        <dbReference type="PROSITE-ProRule" id="PRU00169"/>
    </source>
</evidence>
<evidence type="ECO:0000256" key="4">
    <source>
        <dbReference type="ARBA" id="ARBA00023125"/>
    </source>
</evidence>
<evidence type="ECO:0000313" key="11">
    <source>
        <dbReference type="Proteomes" id="UP001293718"/>
    </source>
</evidence>